<feature type="transmembrane region" description="Helical" evidence="6">
    <location>
        <begin position="166"/>
        <end position="185"/>
    </location>
</feature>
<dbReference type="InterPro" id="IPR050189">
    <property type="entry name" value="MFS_Efflux_Transporters"/>
</dbReference>
<evidence type="ECO:0000256" key="1">
    <source>
        <dbReference type="ARBA" id="ARBA00004651"/>
    </source>
</evidence>
<keyword evidence="2" id="KW-1003">Cell membrane</keyword>
<dbReference type="PROSITE" id="PS00216">
    <property type="entry name" value="SUGAR_TRANSPORT_1"/>
    <property type="match status" value="1"/>
</dbReference>
<sequence length="397" mass="42308">MPEAPANRRGMAIFLLLSMVVLGVFPLDVVLPSFPALAEYYQRTPSDIALSVSLFAIGISISQLLIGPLSDKLGRKSLLLTGMAMSIVGAAGCVLSTHYLGFLLFRCVQAVGCGCFVLSQALVQDLFTGKKRDSLRILMVTASGLAISLSPLAGTLLQETFDWPGSFWLFIALASGVWIIAWHQLTEHPAPAQPSQSLLGAYAIVCRSPMFISYWLIAALAFACHFSFIVVSPLLFLEQLQLTSYRYSLILLLYGAAYVSGGLMAHLLARRISANSQIIVGLLLILVAGALMLLLYRLMGLSVPSVLLPMIVCTAGITIARPIATSRAMDVFPEWAGTASSVGSALIFIFAGTVSALVNLIPGSLQITLATGFVSMSVIALGLIACICQHQRIQPAA</sequence>
<feature type="transmembrane region" description="Helical" evidence="6">
    <location>
        <begin position="367"/>
        <end position="388"/>
    </location>
</feature>
<feature type="transmembrane region" description="Helical" evidence="6">
    <location>
        <begin position="336"/>
        <end position="361"/>
    </location>
</feature>
<dbReference type="SUPFAM" id="SSF103473">
    <property type="entry name" value="MFS general substrate transporter"/>
    <property type="match status" value="1"/>
</dbReference>
<dbReference type="RefSeq" id="WP_048364011.1">
    <property type="nucleotide sequence ID" value="NZ_JYLF01000003.1"/>
</dbReference>
<dbReference type="EMBL" id="JYLF01000003">
    <property type="protein sequence ID" value="KMN14199.1"/>
    <property type="molecule type" value="Genomic_DNA"/>
</dbReference>
<accession>A0A0J6IPV9</accession>
<dbReference type="OrthoDB" id="9814303at2"/>
<comment type="subcellular location">
    <subcellularLocation>
        <location evidence="1">Cell membrane</location>
        <topology evidence="1">Multi-pass membrane protein</topology>
    </subcellularLocation>
</comment>
<feature type="transmembrane region" description="Helical" evidence="6">
    <location>
        <begin position="214"/>
        <end position="237"/>
    </location>
</feature>
<name>A0A0J6IPV9_9PSED</name>
<dbReference type="PANTHER" id="PTHR43124">
    <property type="entry name" value="PURINE EFFLUX PUMP PBUE"/>
    <property type="match status" value="1"/>
</dbReference>
<reference evidence="8 9" key="1">
    <citation type="submission" date="2015-02" db="EMBL/GenBank/DDBJ databases">
        <title>Pseudomonas helleri sp. nov. and Pseudomonas weihenstephanensis sp. nov., isolated from raw cows milk.</title>
        <authorList>
            <person name="von Neubeck M."/>
            <person name="Huptas C."/>
            <person name="Wenning M."/>
            <person name="Scherer S."/>
        </authorList>
    </citation>
    <scope>NUCLEOTIDE SEQUENCE [LARGE SCALE GENOMIC DNA]</scope>
    <source>
        <strain evidence="8 9">DSM 29166</strain>
    </source>
</reference>
<feature type="transmembrane region" description="Helical" evidence="6">
    <location>
        <begin position="48"/>
        <end position="66"/>
    </location>
</feature>
<evidence type="ECO:0000256" key="4">
    <source>
        <dbReference type="ARBA" id="ARBA00022989"/>
    </source>
</evidence>
<evidence type="ECO:0000313" key="9">
    <source>
        <dbReference type="Proteomes" id="UP000036325"/>
    </source>
</evidence>
<evidence type="ECO:0000256" key="2">
    <source>
        <dbReference type="ARBA" id="ARBA00022475"/>
    </source>
</evidence>
<feature type="transmembrane region" description="Helical" evidence="6">
    <location>
        <begin position="12"/>
        <end position="36"/>
    </location>
</feature>
<dbReference type="PROSITE" id="PS50850">
    <property type="entry name" value="MFS"/>
    <property type="match status" value="1"/>
</dbReference>
<feature type="transmembrane region" description="Helical" evidence="6">
    <location>
        <begin position="305"/>
        <end position="324"/>
    </location>
</feature>
<evidence type="ECO:0000256" key="3">
    <source>
        <dbReference type="ARBA" id="ARBA00022692"/>
    </source>
</evidence>
<dbReference type="InterPro" id="IPR036259">
    <property type="entry name" value="MFS_trans_sf"/>
</dbReference>
<protein>
    <submittedName>
        <fullName evidence="8">Multidrug transporter CflA</fullName>
    </submittedName>
</protein>
<evidence type="ECO:0000259" key="7">
    <source>
        <dbReference type="PROSITE" id="PS50850"/>
    </source>
</evidence>
<feature type="transmembrane region" description="Helical" evidence="6">
    <location>
        <begin position="135"/>
        <end position="154"/>
    </location>
</feature>
<keyword evidence="4 6" id="KW-1133">Transmembrane helix</keyword>
<evidence type="ECO:0000256" key="5">
    <source>
        <dbReference type="ARBA" id="ARBA00023136"/>
    </source>
</evidence>
<keyword evidence="3 6" id="KW-0812">Transmembrane</keyword>
<keyword evidence="5 6" id="KW-0472">Membrane</keyword>
<evidence type="ECO:0000313" key="8">
    <source>
        <dbReference type="EMBL" id="KMN14199.1"/>
    </source>
</evidence>
<dbReference type="Gene3D" id="1.20.1720.10">
    <property type="entry name" value="Multidrug resistance protein D"/>
    <property type="match status" value="1"/>
</dbReference>
<dbReference type="InterPro" id="IPR005829">
    <property type="entry name" value="Sugar_transporter_CS"/>
</dbReference>
<organism evidence="8 9">
    <name type="scientific">Pseudomonas weihenstephanensis</name>
    <dbReference type="NCBI Taxonomy" id="1608994"/>
    <lineage>
        <taxon>Bacteria</taxon>
        <taxon>Pseudomonadati</taxon>
        <taxon>Pseudomonadota</taxon>
        <taxon>Gammaproteobacteria</taxon>
        <taxon>Pseudomonadales</taxon>
        <taxon>Pseudomonadaceae</taxon>
        <taxon>Pseudomonas</taxon>
    </lineage>
</organism>
<dbReference type="GO" id="GO:0022857">
    <property type="term" value="F:transmembrane transporter activity"/>
    <property type="evidence" value="ECO:0007669"/>
    <property type="project" value="InterPro"/>
</dbReference>
<dbReference type="InterPro" id="IPR011701">
    <property type="entry name" value="MFS"/>
</dbReference>
<feature type="transmembrane region" description="Helical" evidence="6">
    <location>
        <begin position="278"/>
        <end position="299"/>
    </location>
</feature>
<proteinExistence type="predicted"/>
<dbReference type="PATRIC" id="fig|1608994.3.peg.2488"/>
<dbReference type="AlphaFoldDB" id="A0A0J6IPV9"/>
<evidence type="ECO:0000256" key="6">
    <source>
        <dbReference type="SAM" id="Phobius"/>
    </source>
</evidence>
<dbReference type="Proteomes" id="UP000036325">
    <property type="component" value="Unassembled WGS sequence"/>
</dbReference>
<dbReference type="PANTHER" id="PTHR43124:SF3">
    <property type="entry name" value="CHLORAMPHENICOL EFFLUX PUMP RV0191"/>
    <property type="match status" value="1"/>
</dbReference>
<dbReference type="GO" id="GO:0005886">
    <property type="term" value="C:plasma membrane"/>
    <property type="evidence" value="ECO:0007669"/>
    <property type="project" value="UniProtKB-SubCell"/>
</dbReference>
<comment type="caution">
    <text evidence="8">The sequence shown here is derived from an EMBL/GenBank/DDBJ whole genome shotgun (WGS) entry which is preliminary data.</text>
</comment>
<dbReference type="Pfam" id="PF07690">
    <property type="entry name" value="MFS_1"/>
    <property type="match status" value="1"/>
</dbReference>
<dbReference type="InterPro" id="IPR020846">
    <property type="entry name" value="MFS_dom"/>
</dbReference>
<dbReference type="STRING" id="1608994.TU86_09350"/>
<gene>
    <name evidence="8" type="ORF">TU86_09350</name>
</gene>
<feature type="transmembrane region" description="Helical" evidence="6">
    <location>
        <begin position="78"/>
        <end position="97"/>
    </location>
</feature>
<feature type="domain" description="Major facilitator superfamily (MFS) profile" evidence="7">
    <location>
        <begin position="12"/>
        <end position="394"/>
    </location>
</feature>
<feature type="transmembrane region" description="Helical" evidence="6">
    <location>
        <begin position="249"/>
        <end position="269"/>
    </location>
</feature>